<dbReference type="InterPro" id="IPR006476">
    <property type="entry name" value="CHP01589_pln"/>
</dbReference>
<sequence>MPNFPGGCTSADQFSKYVYERVRECILRYMSKEATATHLQDRYQIPYGYTERAWCYIEKLNQDFFRTYFENGAPNAAALAKVAKQTVLAPQIKEETGSCKTPNSPPKRDSDKAPDTTSREKEEQLMEFVRNLLSRVPEEAAHPPHDGNAIVSVEQSSSKAGGESQAIQKPKLETSQQQQQQPLYPTAEFWKKLLTTLGQIESNTDKMVKLMSDGHGFASAVGSSKRQRDEQRKDRGDNDEAEKLQDQNSQQPDGQSRGNKAAKKH</sequence>
<organism evidence="2 3">
    <name type="scientific">Raphanus sativus</name>
    <name type="common">Radish</name>
    <name type="synonym">Raphanus raphanistrum var. sativus</name>
    <dbReference type="NCBI Taxonomy" id="3726"/>
    <lineage>
        <taxon>Eukaryota</taxon>
        <taxon>Viridiplantae</taxon>
        <taxon>Streptophyta</taxon>
        <taxon>Embryophyta</taxon>
        <taxon>Tracheophyta</taxon>
        <taxon>Spermatophyta</taxon>
        <taxon>Magnoliopsida</taxon>
        <taxon>eudicotyledons</taxon>
        <taxon>Gunneridae</taxon>
        <taxon>Pentapetalae</taxon>
        <taxon>rosids</taxon>
        <taxon>malvids</taxon>
        <taxon>Brassicales</taxon>
        <taxon>Brassicaceae</taxon>
        <taxon>Brassiceae</taxon>
        <taxon>Raphanus</taxon>
    </lineage>
</organism>
<evidence type="ECO:0000256" key="1">
    <source>
        <dbReference type="SAM" id="MobiDB-lite"/>
    </source>
</evidence>
<feature type="compositionally biased region" description="Basic and acidic residues" evidence="1">
    <location>
        <begin position="226"/>
        <end position="245"/>
    </location>
</feature>
<dbReference type="OrthoDB" id="1073226at2759"/>
<accession>A0A6J0LMC0</accession>
<proteinExistence type="predicted"/>
<reference evidence="3" key="2">
    <citation type="submission" date="2025-08" db="UniProtKB">
        <authorList>
            <consortium name="RefSeq"/>
        </authorList>
    </citation>
    <scope>IDENTIFICATION</scope>
    <source>
        <tissue evidence="3">Leaf</tissue>
    </source>
</reference>
<feature type="region of interest" description="Disordered" evidence="1">
    <location>
        <begin position="93"/>
        <end position="122"/>
    </location>
</feature>
<feature type="compositionally biased region" description="Polar residues" evidence="1">
    <location>
        <begin position="246"/>
        <end position="258"/>
    </location>
</feature>
<feature type="compositionally biased region" description="Basic and acidic residues" evidence="1">
    <location>
        <begin position="106"/>
        <end position="122"/>
    </location>
</feature>
<dbReference type="KEGG" id="rsz:108832135"/>
<feature type="region of interest" description="Disordered" evidence="1">
    <location>
        <begin position="216"/>
        <end position="265"/>
    </location>
</feature>
<dbReference type="RefSeq" id="XP_018461137.1">
    <property type="nucleotide sequence ID" value="XM_018605635.2"/>
</dbReference>
<reference evidence="2" key="1">
    <citation type="journal article" date="2019" name="Database">
        <title>The radish genome database (RadishGD): an integrated information resource for radish genomics.</title>
        <authorList>
            <person name="Yu H.J."/>
            <person name="Baek S."/>
            <person name="Lee Y.J."/>
            <person name="Cho A."/>
            <person name="Mun J.H."/>
        </authorList>
    </citation>
    <scope>NUCLEOTIDE SEQUENCE [LARGE SCALE GENOMIC DNA]</scope>
    <source>
        <strain evidence="2">cv. WK10039</strain>
    </source>
</reference>
<feature type="region of interest" description="Disordered" evidence="1">
    <location>
        <begin position="154"/>
        <end position="182"/>
    </location>
</feature>
<evidence type="ECO:0000313" key="2">
    <source>
        <dbReference type="Proteomes" id="UP000504610"/>
    </source>
</evidence>
<gene>
    <name evidence="3" type="primary">LOC108832135</name>
</gene>
<dbReference type="NCBIfam" id="TIGR01589">
    <property type="entry name" value="A_thal_3526"/>
    <property type="match status" value="1"/>
</dbReference>
<dbReference type="Pfam" id="PF09713">
    <property type="entry name" value="A_thal_3526"/>
    <property type="match status" value="1"/>
</dbReference>
<keyword evidence="2" id="KW-1185">Reference proteome</keyword>
<dbReference type="AlphaFoldDB" id="A0A6J0LMC0"/>
<evidence type="ECO:0000313" key="3">
    <source>
        <dbReference type="RefSeq" id="XP_018461137.1"/>
    </source>
</evidence>
<dbReference type="GeneID" id="108832135"/>
<protein>
    <submittedName>
        <fullName evidence="3">Uncharacterized protein LOC108832135 isoform X1</fullName>
    </submittedName>
</protein>
<name>A0A6J0LMC0_RAPSA</name>
<dbReference type="Proteomes" id="UP000504610">
    <property type="component" value="Chromosome 4"/>
</dbReference>